<feature type="transmembrane region" description="Helical" evidence="4">
    <location>
        <begin position="58"/>
        <end position="82"/>
    </location>
</feature>
<keyword evidence="2 4" id="KW-1133">Transmembrane helix</keyword>
<feature type="transmembrane region" description="Helical" evidence="4">
    <location>
        <begin position="91"/>
        <end position="109"/>
    </location>
</feature>
<proteinExistence type="predicted"/>
<dbReference type="Gene3D" id="1.20.1250.20">
    <property type="entry name" value="MFS general substrate transporter like domains"/>
    <property type="match status" value="2"/>
</dbReference>
<evidence type="ECO:0000256" key="3">
    <source>
        <dbReference type="ARBA" id="ARBA00023136"/>
    </source>
</evidence>
<dbReference type="Proteomes" id="UP000254343">
    <property type="component" value="Unassembled WGS sequence"/>
</dbReference>
<dbReference type="Pfam" id="PF07690">
    <property type="entry name" value="MFS_1"/>
    <property type="match status" value="1"/>
</dbReference>
<evidence type="ECO:0000313" key="6">
    <source>
        <dbReference type="EMBL" id="SUU83821.1"/>
    </source>
</evidence>
<evidence type="ECO:0000313" key="7">
    <source>
        <dbReference type="Proteomes" id="UP000254343"/>
    </source>
</evidence>
<dbReference type="EMBL" id="UIGB01000001">
    <property type="protein sequence ID" value="SUU83821.1"/>
    <property type="molecule type" value="Genomic_DNA"/>
</dbReference>
<feature type="transmembrane region" description="Helical" evidence="4">
    <location>
        <begin position="232"/>
        <end position="253"/>
    </location>
</feature>
<evidence type="ECO:0000256" key="4">
    <source>
        <dbReference type="SAM" id="Phobius"/>
    </source>
</evidence>
<dbReference type="InterPro" id="IPR011701">
    <property type="entry name" value="MFS"/>
</dbReference>
<feature type="transmembrane region" description="Helical" evidence="4">
    <location>
        <begin position="153"/>
        <end position="175"/>
    </location>
</feature>
<feature type="transmembrane region" description="Helical" evidence="4">
    <location>
        <begin position="324"/>
        <end position="345"/>
    </location>
</feature>
<evidence type="ECO:0000259" key="5">
    <source>
        <dbReference type="PROSITE" id="PS50850"/>
    </source>
</evidence>
<protein>
    <submittedName>
        <fullName evidence="6">Metal-tetracycline/H(+) antiporter</fullName>
    </submittedName>
</protein>
<feature type="domain" description="Major facilitator superfamily (MFS) profile" evidence="5">
    <location>
        <begin position="1"/>
        <end position="412"/>
    </location>
</feature>
<dbReference type="InterPro" id="IPR020846">
    <property type="entry name" value="MFS_dom"/>
</dbReference>
<feature type="transmembrane region" description="Helical" evidence="4">
    <location>
        <begin position="181"/>
        <end position="198"/>
    </location>
</feature>
<dbReference type="OrthoDB" id="9812574at2"/>
<dbReference type="RefSeq" id="WP_002718600.1">
    <property type="nucleotide sequence ID" value="NZ_UFSI01000001.1"/>
</dbReference>
<feature type="transmembrane region" description="Helical" evidence="4">
    <location>
        <begin position="387"/>
        <end position="408"/>
    </location>
</feature>
<feature type="transmembrane region" description="Helical" evidence="4">
    <location>
        <begin position="299"/>
        <end position="318"/>
    </location>
</feature>
<name>A0A380W4D1_AFIFE</name>
<dbReference type="GO" id="GO:0022857">
    <property type="term" value="F:transmembrane transporter activity"/>
    <property type="evidence" value="ECO:0007669"/>
    <property type="project" value="InterPro"/>
</dbReference>
<feature type="transmembrane region" description="Helical" evidence="4">
    <location>
        <begin position="357"/>
        <end position="381"/>
    </location>
</feature>
<feature type="transmembrane region" description="Helical" evidence="4">
    <location>
        <begin position="121"/>
        <end position="141"/>
    </location>
</feature>
<feature type="transmembrane region" description="Helical" evidence="4">
    <location>
        <begin position="30"/>
        <end position="52"/>
    </location>
</feature>
<keyword evidence="3 4" id="KW-0472">Membrane</keyword>
<dbReference type="PANTHER" id="PTHR23539">
    <property type="entry name" value="MFS TRANSPORTER"/>
    <property type="match status" value="1"/>
</dbReference>
<dbReference type="PROSITE" id="PS50850">
    <property type="entry name" value="MFS"/>
    <property type="match status" value="1"/>
</dbReference>
<gene>
    <name evidence="6" type="primary">tetA</name>
    <name evidence="6" type="ORF">NCTC12722_01000</name>
</gene>
<evidence type="ECO:0000256" key="1">
    <source>
        <dbReference type="ARBA" id="ARBA00022692"/>
    </source>
</evidence>
<feature type="transmembrane region" description="Helical" evidence="4">
    <location>
        <begin position="265"/>
        <end position="287"/>
    </location>
</feature>
<evidence type="ECO:0000256" key="2">
    <source>
        <dbReference type="ARBA" id="ARBA00022989"/>
    </source>
</evidence>
<accession>A0A380W4D1</accession>
<keyword evidence="1 4" id="KW-0812">Transmembrane</keyword>
<dbReference type="AlphaFoldDB" id="A0A380W4D1"/>
<dbReference type="SUPFAM" id="SSF103473">
    <property type="entry name" value="MFS general substrate transporter"/>
    <property type="match status" value="1"/>
</dbReference>
<dbReference type="PANTHER" id="PTHR23539:SF1">
    <property type="entry name" value="MAJOR FACILITATOR SUPERFAMILY (MFS) PROFILE DOMAIN-CONTAINING PROTEIN"/>
    <property type="match status" value="1"/>
</dbReference>
<sequence>MDDQDRRFVKEDRSSDLTADRRRSLRGLDWFVFFVADVQTGFGPFIAVYLTAHKWTQIDIGLVLTVGGLISLFGQIPAGALLDALPSPRRAAAISVCLVGLSALILALWPSHLGVYTSRVLQAGASCILGPAIAAISLGITRPDAVGQRFGRNAAFASAGTGIAAAVMGLCGYYISNQSVFIVTALLALPALFALLQIKESHIDTKRSHGGDRQDLSSLTEIMRFASAHRPIFLFASCVFLFHLANAGVLPLVASNFTARSSTTATFLIALAMILPQFTVTIISPVVGRLTERFGRRTFLILGFGALFVRILLTALSSSQATVVLLQALDGISAAVLGVLVPLTIADLTRRTGRFNLVQGFVGCAMGLGASLSTTLAGFLADRFNTMDALISLSAIAASGLLIVWIAMPETKSDQDEA</sequence>
<organism evidence="6 7">
    <name type="scientific">Afipia felis</name>
    <name type="common">Cat scratch disease bacillus</name>
    <dbReference type="NCBI Taxonomy" id="1035"/>
    <lineage>
        <taxon>Bacteria</taxon>
        <taxon>Pseudomonadati</taxon>
        <taxon>Pseudomonadota</taxon>
        <taxon>Alphaproteobacteria</taxon>
        <taxon>Hyphomicrobiales</taxon>
        <taxon>Nitrobacteraceae</taxon>
        <taxon>Afipia</taxon>
    </lineage>
</organism>
<dbReference type="InterPro" id="IPR036259">
    <property type="entry name" value="MFS_trans_sf"/>
</dbReference>
<reference evidence="6 7" key="1">
    <citation type="submission" date="2018-06" db="EMBL/GenBank/DDBJ databases">
        <authorList>
            <consortium name="Pathogen Informatics"/>
            <person name="Doyle S."/>
        </authorList>
    </citation>
    <scope>NUCLEOTIDE SEQUENCE [LARGE SCALE GENOMIC DNA]</scope>
    <source>
        <strain evidence="6 7">NCTC12722</strain>
    </source>
</reference>